<organism evidence="6 7">
    <name type="scientific">Desulfotomaculum copahuensis</name>
    <dbReference type="NCBI Taxonomy" id="1838280"/>
    <lineage>
        <taxon>Bacteria</taxon>
        <taxon>Bacillati</taxon>
        <taxon>Bacillota</taxon>
        <taxon>Clostridia</taxon>
        <taxon>Eubacteriales</taxon>
        <taxon>Desulfotomaculaceae</taxon>
        <taxon>Desulfotomaculum</taxon>
    </lineage>
</organism>
<keyword evidence="2" id="KW-0409">Iron storage</keyword>
<evidence type="ECO:0000256" key="4">
    <source>
        <dbReference type="PIRSR" id="PIRSR607760-1"/>
    </source>
</evidence>
<keyword evidence="3" id="KW-0408">Iron</keyword>
<dbReference type="PANTHER" id="PTHR30295">
    <property type="entry name" value="BACTERIOFERRITIN"/>
    <property type="match status" value="1"/>
</dbReference>
<feature type="binding site" evidence="4">
    <location>
        <position position="50"/>
    </location>
    <ligand>
        <name>Mn(2+)</name>
        <dbReference type="ChEBI" id="CHEBI:29035"/>
        <label>1</label>
    </ligand>
</feature>
<evidence type="ECO:0000313" key="7">
    <source>
        <dbReference type="Proteomes" id="UP000078532"/>
    </source>
</evidence>
<evidence type="ECO:0000256" key="3">
    <source>
        <dbReference type="ARBA" id="ARBA00023004"/>
    </source>
</evidence>
<dbReference type="GO" id="GO:0004322">
    <property type="term" value="F:ferroxidase activity"/>
    <property type="evidence" value="ECO:0007669"/>
    <property type="project" value="TreeGrafter"/>
</dbReference>
<name>A0A1B7LEU4_9FIRM</name>
<keyword evidence="4" id="KW-0464">Manganese</keyword>
<comment type="caution">
    <text evidence="6">The sequence shown here is derived from an EMBL/GenBank/DDBJ whole genome shotgun (WGS) entry which is preliminary data.</text>
</comment>
<reference evidence="6 7" key="1">
    <citation type="submission" date="2016-04" db="EMBL/GenBank/DDBJ databases">
        <authorList>
            <person name="Evans L.H."/>
            <person name="Alamgir A."/>
            <person name="Owens N."/>
            <person name="Weber N.D."/>
            <person name="Virtaneva K."/>
            <person name="Barbian K."/>
            <person name="Babar A."/>
            <person name="Rosenke K."/>
        </authorList>
    </citation>
    <scope>NUCLEOTIDE SEQUENCE [LARGE SCALE GENOMIC DNA]</scope>
    <source>
        <strain evidence="6 7">LMa1</strain>
    </source>
</reference>
<dbReference type="InterPro" id="IPR007760">
    <property type="entry name" value="Mn_catalase"/>
</dbReference>
<protein>
    <submittedName>
        <fullName evidence="6">Bacterioferritin</fullName>
    </submittedName>
</protein>
<dbReference type="Pfam" id="PF05067">
    <property type="entry name" value="Mn_catalase"/>
    <property type="match status" value="1"/>
</dbReference>
<dbReference type="CDD" id="cd07908">
    <property type="entry name" value="Mn_catalase_like"/>
    <property type="match status" value="1"/>
</dbReference>
<keyword evidence="7" id="KW-1185">Reference proteome</keyword>
<dbReference type="Gene3D" id="1.20.1260.10">
    <property type="match status" value="2"/>
</dbReference>
<dbReference type="GO" id="GO:0020037">
    <property type="term" value="F:heme binding"/>
    <property type="evidence" value="ECO:0007669"/>
    <property type="project" value="TreeGrafter"/>
</dbReference>
<dbReference type="GO" id="GO:0005829">
    <property type="term" value="C:cytosol"/>
    <property type="evidence" value="ECO:0007669"/>
    <property type="project" value="TreeGrafter"/>
</dbReference>
<dbReference type="STRING" id="1838280.A6M21_10150"/>
<feature type="binding site" evidence="5">
    <location>
        <position position="73"/>
    </location>
    <ligand>
        <name>Ca(2+)</name>
        <dbReference type="ChEBI" id="CHEBI:29108"/>
    </ligand>
</feature>
<evidence type="ECO:0000256" key="1">
    <source>
        <dbReference type="ARBA" id="ARBA00007644"/>
    </source>
</evidence>
<evidence type="ECO:0000313" key="6">
    <source>
        <dbReference type="EMBL" id="OAT81756.1"/>
    </source>
</evidence>
<comment type="similarity">
    <text evidence="1">Belongs to the manganese catalase family.</text>
</comment>
<dbReference type="AlphaFoldDB" id="A0A1B7LEU4"/>
<dbReference type="GO" id="GO:0005506">
    <property type="term" value="F:iron ion binding"/>
    <property type="evidence" value="ECO:0007669"/>
    <property type="project" value="TreeGrafter"/>
</dbReference>
<proteinExistence type="inferred from homology"/>
<comment type="cofactor">
    <cofactor evidence="5">
        <name>Ca(2+)</name>
        <dbReference type="ChEBI" id="CHEBI:29108"/>
    </cofactor>
    <text evidence="5">Binds 1 Ca(2+) ion per subunit.</text>
</comment>
<evidence type="ECO:0000256" key="5">
    <source>
        <dbReference type="PIRSR" id="PIRSR607760-2"/>
    </source>
</evidence>
<sequence>MDTNLPAQECVTPALYKCAYPAPYPEVRVVAQNPYYAQLLLEDYAGTVSEFSAISQYLYHHFVLERHYKDAADLLSCISLVEMHHMELLAKTIIKLGADPRLRTVNNAHMDKYWNASFVFYGVSLCDRISSDIASEWAAIENYRKHQQLIDDPGIKQLLGRIILDELHHIDLFKQVMQKYCRSQLPRQAPVKV</sequence>
<gene>
    <name evidence="6" type="ORF">A6M21_10150</name>
</gene>
<accession>A0A1B7LEU4</accession>
<dbReference type="InterPro" id="IPR009078">
    <property type="entry name" value="Ferritin-like_SF"/>
</dbReference>
<dbReference type="SUPFAM" id="SSF47240">
    <property type="entry name" value="Ferritin-like"/>
    <property type="match status" value="1"/>
</dbReference>
<keyword evidence="5" id="KW-0106">Calcium</keyword>
<feature type="binding site" evidence="4">
    <location>
        <position position="85"/>
    </location>
    <ligand>
        <name>Mn(2+)</name>
        <dbReference type="ChEBI" id="CHEBI:29035"/>
        <label>1</label>
    </ligand>
</feature>
<dbReference type="InterPro" id="IPR012347">
    <property type="entry name" value="Ferritin-like"/>
</dbReference>
<comment type="cofactor">
    <cofactor evidence="4">
        <name>Mn(2+)</name>
        <dbReference type="ChEBI" id="CHEBI:29035"/>
    </cofactor>
    <text evidence="4">Binds 2 manganese ions per subunit.</text>
</comment>
<dbReference type="Proteomes" id="UP000078532">
    <property type="component" value="Unassembled WGS sequence"/>
</dbReference>
<feature type="binding site" evidence="4">
    <location>
        <position position="82"/>
    </location>
    <ligand>
        <name>Mn(2+)</name>
        <dbReference type="ChEBI" id="CHEBI:29035"/>
        <label>1</label>
    </ligand>
</feature>
<evidence type="ECO:0000256" key="2">
    <source>
        <dbReference type="ARBA" id="ARBA00022434"/>
    </source>
</evidence>
<keyword evidence="4" id="KW-0479">Metal-binding</keyword>
<dbReference type="EMBL" id="LYVF01000158">
    <property type="protein sequence ID" value="OAT81756.1"/>
    <property type="molecule type" value="Genomic_DNA"/>
</dbReference>
<dbReference type="PANTHER" id="PTHR30295:SF0">
    <property type="entry name" value="BACTERIOFERRITIN"/>
    <property type="match status" value="1"/>
</dbReference>
<dbReference type="GO" id="GO:0006879">
    <property type="term" value="P:intracellular iron ion homeostasis"/>
    <property type="evidence" value="ECO:0007669"/>
    <property type="project" value="UniProtKB-KW"/>
</dbReference>
<dbReference type="RefSeq" id="WP_066668213.1">
    <property type="nucleotide sequence ID" value="NZ_LYVF01000158.1"/>
</dbReference>
<dbReference type="OrthoDB" id="9791649at2"/>